<evidence type="ECO:0000313" key="2">
    <source>
        <dbReference type="EMBL" id="CAH8348896.1"/>
    </source>
</evidence>
<keyword evidence="1" id="KW-0812">Transmembrane</keyword>
<comment type="caution">
    <text evidence="2">The sequence shown here is derived from an EMBL/GenBank/DDBJ whole genome shotgun (WGS) entry which is preliminary data.</text>
</comment>
<gene>
    <name evidence="2" type="ORF">ERUC_LOCUS17489</name>
</gene>
<dbReference type="AlphaFoldDB" id="A0ABC8K1Q9"/>
<keyword evidence="1" id="KW-0472">Membrane</keyword>
<keyword evidence="1" id="KW-1133">Transmembrane helix</keyword>
<organism evidence="2 3">
    <name type="scientific">Eruca vesicaria subsp. sativa</name>
    <name type="common">Garden rocket</name>
    <name type="synonym">Eruca sativa</name>
    <dbReference type="NCBI Taxonomy" id="29727"/>
    <lineage>
        <taxon>Eukaryota</taxon>
        <taxon>Viridiplantae</taxon>
        <taxon>Streptophyta</taxon>
        <taxon>Embryophyta</taxon>
        <taxon>Tracheophyta</taxon>
        <taxon>Spermatophyta</taxon>
        <taxon>Magnoliopsida</taxon>
        <taxon>eudicotyledons</taxon>
        <taxon>Gunneridae</taxon>
        <taxon>Pentapetalae</taxon>
        <taxon>rosids</taxon>
        <taxon>malvids</taxon>
        <taxon>Brassicales</taxon>
        <taxon>Brassicaceae</taxon>
        <taxon>Brassiceae</taxon>
        <taxon>Eruca</taxon>
    </lineage>
</organism>
<evidence type="ECO:0000256" key="1">
    <source>
        <dbReference type="SAM" id="Phobius"/>
    </source>
</evidence>
<feature type="transmembrane region" description="Helical" evidence="1">
    <location>
        <begin position="43"/>
        <end position="62"/>
    </location>
</feature>
<protein>
    <submittedName>
        <fullName evidence="2">Uncharacterized protein</fullName>
    </submittedName>
</protein>
<name>A0ABC8K1Q9_ERUVS</name>
<reference evidence="2 3" key="1">
    <citation type="submission" date="2022-03" db="EMBL/GenBank/DDBJ databases">
        <authorList>
            <person name="Macdonald S."/>
            <person name="Ahmed S."/>
            <person name="Newling K."/>
        </authorList>
    </citation>
    <scope>NUCLEOTIDE SEQUENCE [LARGE SCALE GENOMIC DNA]</scope>
</reference>
<keyword evidence="3" id="KW-1185">Reference proteome</keyword>
<accession>A0ABC8K1Q9</accession>
<dbReference type="Proteomes" id="UP001642260">
    <property type="component" value="Unassembled WGS sequence"/>
</dbReference>
<dbReference type="EMBL" id="CAKOAT010161821">
    <property type="protein sequence ID" value="CAH8348896.1"/>
    <property type="molecule type" value="Genomic_DNA"/>
</dbReference>
<evidence type="ECO:0000313" key="3">
    <source>
        <dbReference type="Proteomes" id="UP001642260"/>
    </source>
</evidence>
<proteinExistence type="predicted"/>
<sequence length="76" mass="9072">MGKELAEIREYECSEEDDNRYNGDQRCVCFWSEIKAMVKGEEAWSRLILVSLVVLAIEFIYIEDCEKNWFLLQLFL</sequence>